<dbReference type="HOGENOM" id="CLU_101272_0_0_9"/>
<reference evidence="2" key="1">
    <citation type="journal article" date="2012" name="Genome Res.">
        <title>Genomic characterization of the Bacillus cereus sensu lato species: Backdrop to the evolution of Bacillus anthracis.</title>
        <authorList>
            <person name="Zwick M.E."/>
            <person name="Joseph S.J."/>
            <person name="Didelot X."/>
            <person name="Chen P.E."/>
            <person name="Bishop-Lilly K.A."/>
            <person name="Stewart A.C."/>
            <person name="Willner K."/>
            <person name="Nolan N."/>
            <person name="Lentz S."/>
            <person name="Thomason M.K."/>
            <person name="Sozhamannan S."/>
            <person name="Mateczun A.J."/>
            <person name="Du L."/>
            <person name="Read T.D."/>
        </authorList>
    </citation>
    <scope>NUCLEOTIDE SEQUENCE [LARGE SCALE GENOMIC DNA]</scope>
    <source>
        <strain evidence="2">AH603</strain>
    </source>
</reference>
<comment type="caution">
    <text evidence="2">The sequence shown here is derived from an EMBL/GenBank/DDBJ whole genome shotgun (WGS) entry which is preliminary data.</text>
</comment>
<gene>
    <name evidence="2" type="ORF">bcere0026_37770</name>
</gene>
<dbReference type="AlphaFoldDB" id="C2XYJ6"/>
<evidence type="ECO:0000256" key="1">
    <source>
        <dbReference type="SAM" id="MobiDB-lite"/>
    </source>
</evidence>
<dbReference type="EMBL" id="ACMP01000102">
    <property type="protein sequence ID" value="EEL69258.1"/>
    <property type="molecule type" value="Genomic_DNA"/>
</dbReference>
<feature type="region of interest" description="Disordered" evidence="1">
    <location>
        <begin position="184"/>
        <end position="204"/>
    </location>
</feature>
<accession>C2XYJ6</accession>
<evidence type="ECO:0000313" key="2">
    <source>
        <dbReference type="EMBL" id="EEL69258.1"/>
    </source>
</evidence>
<organism evidence="2">
    <name type="scientific">Bacillus mycoides</name>
    <dbReference type="NCBI Taxonomy" id="1405"/>
    <lineage>
        <taxon>Bacteria</taxon>
        <taxon>Bacillati</taxon>
        <taxon>Bacillota</taxon>
        <taxon>Bacilli</taxon>
        <taxon>Bacillales</taxon>
        <taxon>Bacillaceae</taxon>
        <taxon>Bacillus</taxon>
        <taxon>Bacillus cereus group</taxon>
    </lineage>
</organism>
<protein>
    <recommendedName>
        <fullName evidence="3">DUF955 domain-containing protein</fullName>
    </recommendedName>
</protein>
<sequence length="239" mass="27398">MYYIYSCDKQGVYPYIESFPTYIIERIFSFEVFLMDSYVNICVCITPGADISDDRIAKDLAVAESIWHPITFQIKEVIVLNELFRFSNREISYKNSIQSQEKLSSFFQTCVNEAPECDLYICYIGSDYFKETAVIACAYSLAKQQQLTGYIVLTNSAAPMKNIYTLAHEIGHILFTRRIHGKLTHADPHSPTGSEHHHSPSNLMYPIVPSPENVHIHSLLTNEQKELSLQSSLLQRKKQ</sequence>
<dbReference type="Gene3D" id="3.40.390.10">
    <property type="entry name" value="Collagenase (Catalytic Domain)"/>
    <property type="match status" value="1"/>
</dbReference>
<proteinExistence type="predicted"/>
<dbReference type="Proteomes" id="UP000001753">
    <property type="component" value="Chromosome"/>
</dbReference>
<feature type="compositionally biased region" description="Basic and acidic residues" evidence="1">
    <location>
        <begin position="184"/>
        <end position="198"/>
    </location>
</feature>
<dbReference type="InterPro" id="IPR024079">
    <property type="entry name" value="MetalloPept_cat_dom_sf"/>
</dbReference>
<dbReference type="GO" id="GO:0008237">
    <property type="term" value="F:metallopeptidase activity"/>
    <property type="evidence" value="ECO:0007669"/>
    <property type="project" value="InterPro"/>
</dbReference>
<name>C2XYJ6_BACMY</name>
<evidence type="ECO:0008006" key="3">
    <source>
        <dbReference type="Google" id="ProtNLM"/>
    </source>
</evidence>